<feature type="signal peptide" evidence="2">
    <location>
        <begin position="1"/>
        <end position="20"/>
    </location>
</feature>
<evidence type="ECO:0000313" key="4">
    <source>
        <dbReference type="Proteomes" id="UP000198749"/>
    </source>
</evidence>
<dbReference type="PANTHER" id="PTHR19879:SF9">
    <property type="entry name" value="TRANSCRIPTION INITIATION FACTOR TFIID SUBUNIT 5"/>
    <property type="match status" value="1"/>
</dbReference>
<dbReference type="InterPro" id="IPR001680">
    <property type="entry name" value="WD40_rpt"/>
</dbReference>
<dbReference type="PANTHER" id="PTHR19879">
    <property type="entry name" value="TRANSCRIPTION INITIATION FACTOR TFIID"/>
    <property type="match status" value="1"/>
</dbReference>
<protein>
    <submittedName>
        <fullName evidence="3">Uncharacterized protein</fullName>
    </submittedName>
</protein>
<dbReference type="RefSeq" id="WP_091360282.1">
    <property type="nucleotide sequence ID" value="NZ_AP025284.1"/>
</dbReference>
<evidence type="ECO:0000256" key="1">
    <source>
        <dbReference type="PROSITE-ProRule" id="PRU00221"/>
    </source>
</evidence>
<feature type="chain" id="PRO_5011582782" evidence="2">
    <location>
        <begin position="21"/>
        <end position="326"/>
    </location>
</feature>
<sequence>MQNRLSAVACALLTAAILNGCSDSDEPVKYVEYALQGAYSGTLSPQSKYAVIGSFNHGGSLWNVSQHERLYNWNHKAGEYSLISASAFSPDELYAATAEQQDLVLWNLGTGKPEGFWSSPAEILAMDLSPNGNYALLGLADHTAVYFDIKHGGVKQTFRHDARVKSVDLSEDALLALTGDDAYNAQLWDVQSNKVIHSLKFGNIVDTVALSPNKQLAFSSGTLDRAVIWSTQDGKVLHTLSDNRDLFGKRLSFLSARFSPDNSQLLTGTASGSVQLWNTSSGEMLRSWAIHKRDPYGPTSTGVYSVGFGDGVYYAIGSNGIINELK</sequence>
<dbReference type="InterPro" id="IPR011047">
    <property type="entry name" value="Quinoprotein_ADH-like_sf"/>
</dbReference>
<reference evidence="4" key="1">
    <citation type="submission" date="2016-10" db="EMBL/GenBank/DDBJ databases">
        <authorList>
            <person name="Varghese N."/>
            <person name="Submissions S."/>
        </authorList>
    </citation>
    <scope>NUCLEOTIDE SEQUENCE [LARGE SCALE GENOMIC DNA]</scope>
    <source>
        <strain evidence="4">DSM 18887</strain>
    </source>
</reference>
<name>A0A1H9JXG2_9GAMM</name>
<dbReference type="SMART" id="SM00320">
    <property type="entry name" value="WD40"/>
    <property type="match status" value="5"/>
</dbReference>
<dbReference type="SUPFAM" id="SSF50998">
    <property type="entry name" value="Quinoprotein alcohol dehydrogenase-like"/>
    <property type="match status" value="1"/>
</dbReference>
<keyword evidence="1" id="KW-0853">WD repeat</keyword>
<keyword evidence="4" id="KW-1185">Reference proteome</keyword>
<dbReference type="OrthoDB" id="6192037at2"/>
<keyword evidence="2" id="KW-0732">Signal</keyword>
<feature type="repeat" description="WD" evidence="1">
    <location>
        <begin position="157"/>
        <end position="198"/>
    </location>
</feature>
<dbReference type="EMBL" id="FOGB01000011">
    <property type="protein sequence ID" value="SEQ91549.1"/>
    <property type="molecule type" value="Genomic_DNA"/>
</dbReference>
<dbReference type="STRING" id="355243.SAMN03080615_03208"/>
<evidence type="ECO:0000313" key="3">
    <source>
        <dbReference type="EMBL" id="SEQ91549.1"/>
    </source>
</evidence>
<dbReference type="Pfam" id="PF00400">
    <property type="entry name" value="WD40"/>
    <property type="match status" value="1"/>
</dbReference>
<dbReference type="PROSITE" id="PS50082">
    <property type="entry name" value="WD_REPEATS_2"/>
    <property type="match status" value="2"/>
</dbReference>
<organism evidence="3 4">
    <name type="scientific">Amphritea atlantica</name>
    <dbReference type="NCBI Taxonomy" id="355243"/>
    <lineage>
        <taxon>Bacteria</taxon>
        <taxon>Pseudomonadati</taxon>
        <taxon>Pseudomonadota</taxon>
        <taxon>Gammaproteobacteria</taxon>
        <taxon>Oceanospirillales</taxon>
        <taxon>Oceanospirillaceae</taxon>
        <taxon>Amphritea</taxon>
    </lineage>
</organism>
<accession>A0A1H9JXG2</accession>
<dbReference type="Gene3D" id="2.130.10.10">
    <property type="entry name" value="YVTN repeat-like/Quinoprotein amine dehydrogenase"/>
    <property type="match status" value="2"/>
</dbReference>
<dbReference type="Proteomes" id="UP000198749">
    <property type="component" value="Unassembled WGS sequence"/>
</dbReference>
<evidence type="ECO:0000256" key="2">
    <source>
        <dbReference type="SAM" id="SignalP"/>
    </source>
</evidence>
<dbReference type="AlphaFoldDB" id="A0A1H9JXG2"/>
<feature type="repeat" description="WD" evidence="1">
    <location>
        <begin position="246"/>
        <end position="287"/>
    </location>
</feature>
<gene>
    <name evidence="3" type="ORF">SAMN03080615_03208</name>
</gene>
<dbReference type="InterPro" id="IPR015943">
    <property type="entry name" value="WD40/YVTN_repeat-like_dom_sf"/>
</dbReference>
<proteinExistence type="predicted"/>